<evidence type="ECO:0000313" key="10">
    <source>
        <dbReference type="Proteomes" id="UP000199397"/>
    </source>
</evidence>
<evidence type="ECO:0000256" key="6">
    <source>
        <dbReference type="ARBA" id="ARBA00023277"/>
    </source>
</evidence>
<dbReference type="Proteomes" id="UP000199397">
    <property type="component" value="Unassembled WGS sequence"/>
</dbReference>
<dbReference type="InterPro" id="IPR037439">
    <property type="entry name" value="Branching_enzy"/>
</dbReference>
<dbReference type="Pfam" id="PF02922">
    <property type="entry name" value="CBM_48"/>
    <property type="match status" value="1"/>
</dbReference>
<dbReference type="InterPro" id="IPR006047">
    <property type="entry name" value="GH13_cat_dom"/>
</dbReference>
<dbReference type="EC" id="2.4.1.18" evidence="4"/>
<dbReference type="Gene3D" id="3.20.20.80">
    <property type="entry name" value="Glycosidases"/>
    <property type="match status" value="1"/>
</dbReference>
<dbReference type="Pfam" id="PF02806">
    <property type="entry name" value="Alpha-amylase_C"/>
    <property type="match status" value="1"/>
</dbReference>
<feature type="active site" description="Nucleophile" evidence="7">
    <location>
        <position position="478"/>
    </location>
</feature>
<evidence type="ECO:0000256" key="3">
    <source>
        <dbReference type="ARBA" id="ARBA00009000"/>
    </source>
</evidence>
<dbReference type="Gene3D" id="2.60.40.1180">
    <property type="entry name" value="Golgi alpha-mannosidase II"/>
    <property type="match status" value="1"/>
</dbReference>
<dbReference type="Pfam" id="PF00128">
    <property type="entry name" value="Alpha-amylase"/>
    <property type="match status" value="1"/>
</dbReference>
<evidence type="ECO:0000256" key="4">
    <source>
        <dbReference type="ARBA" id="ARBA00012541"/>
    </source>
</evidence>
<feature type="domain" description="Glycosyl hydrolase family 13 catalytic" evidence="8">
    <location>
        <begin position="314"/>
        <end position="683"/>
    </location>
</feature>
<proteinExistence type="inferred from homology"/>
<evidence type="ECO:0000256" key="2">
    <source>
        <dbReference type="ARBA" id="ARBA00002953"/>
    </source>
</evidence>
<reference evidence="9 10" key="1">
    <citation type="submission" date="2016-10" db="EMBL/GenBank/DDBJ databases">
        <authorList>
            <person name="de Groot N.N."/>
        </authorList>
    </citation>
    <scope>NUCLEOTIDE SEQUENCE [LARGE SCALE GENOMIC DNA]</scope>
    <source>
        <strain evidence="9 10">DSM 21228</strain>
    </source>
</reference>
<dbReference type="AlphaFoldDB" id="A0A1H4BK01"/>
<keyword evidence="10" id="KW-1185">Reference proteome</keyword>
<protein>
    <recommendedName>
        <fullName evidence="4">1,4-alpha-glucan branching enzyme</fullName>
        <ecNumber evidence="4">2.4.1.18</ecNumber>
    </recommendedName>
</protein>
<evidence type="ECO:0000256" key="1">
    <source>
        <dbReference type="ARBA" id="ARBA00000826"/>
    </source>
</evidence>
<dbReference type="GO" id="GO:0043169">
    <property type="term" value="F:cation binding"/>
    <property type="evidence" value="ECO:0007669"/>
    <property type="project" value="InterPro"/>
</dbReference>
<dbReference type="EMBL" id="FNQP01000008">
    <property type="protein sequence ID" value="SEA48481.1"/>
    <property type="molecule type" value="Genomic_DNA"/>
</dbReference>
<keyword evidence="5" id="KW-0808">Transferase</keyword>
<dbReference type="OrthoDB" id="9800174at2"/>
<dbReference type="Gene3D" id="2.60.40.10">
    <property type="entry name" value="Immunoglobulins"/>
    <property type="match status" value="1"/>
</dbReference>
<dbReference type="InterPro" id="IPR017853">
    <property type="entry name" value="GH"/>
</dbReference>
<dbReference type="SUPFAM" id="SSF51011">
    <property type="entry name" value="Glycosyl hydrolase domain"/>
    <property type="match status" value="1"/>
</dbReference>
<feature type="active site" description="Proton donor" evidence="7">
    <location>
        <position position="526"/>
    </location>
</feature>
<dbReference type="SMART" id="SM00642">
    <property type="entry name" value="Aamy"/>
    <property type="match status" value="1"/>
</dbReference>
<dbReference type="CDD" id="cd11325">
    <property type="entry name" value="AmyAc_GTHase"/>
    <property type="match status" value="1"/>
</dbReference>
<dbReference type="InterPro" id="IPR014756">
    <property type="entry name" value="Ig_E-set"/>
</dbReference>
<sequence length="809" mass="89130">MATQTVEFQFLTGLKRPIFRNARLRGSWDHHGRYADDWTETPMQAETGEDGCPSFRATIPLDLADADKTFRWGVVLDGPQGSNFWGIPTEVPDHASAERYRQLRLHGTGTPQTERYYFTYARRLGANKHFATASTTPSLRFAVWAPNARSVEAVFGDPAHGYIADDGSGIDPTQPVVALSRLPDGIWEGVLDMDFEAAKSRPYMYRIVNAQGQTVYRTDIFSRSQIGKGDINPARGSWLGTPDTLDGTISCSVVIDPDVVRHDFHSTPVGATPDLIPAKAFWAGEFTSGLPVPNNLKELVIYELHIGSLGFGSNDSGNLGDALAFLDHLVDLGVNAVELLPMAEFNGDASWGYGNSHHFTIESSAGGRDKYRHFVRACHQRGIAVLQDVVYNHYAPDAERAEWQYDSTAPEQNIYYWYEGDSSHYHLPDGRPFPDGGYLDNGSTGYTPRFREEVVRQQFISAAAFLIEEMHVDGLRVDLTQAIHRDNALHANGHSVGTANAFGQKLLREWSRTLRMIRPNVMLVAEDHTGWDAVTKPPAQGGLGFDATWELAFYHHLVGDSEMGGERACLLKRAGFGSNEPLPMDQFAGALYASQHKQVVFHESHDEAGNAAGTARTMVVAVNGAPLVGITRTAAEARSRLCFGLSLLSAGTPMFFMGEEIGATKPYTFNNFRQHREDILGERHGNGQALFHFYQDLLTLNHRLEAVRSLNIDILHLSNPNRVIAFKRWNGDDQVIIAASFNNTPFADGYVVTKDLLAIPNAGWKEVFNSDAAPYGGQNTGNQGAIIPSSQGHINVTLPANGFVVLVKQ</sequence>
<evidence type="ECO:0000259" key="8">
    <source>
        <dbReference type="SMART" id="SM00642"/>
    </source>
</evidence>
<dbReference type="STRING" id="525918.SAMN05660964_01694"/>
<dbReference type="InterPro" id="IPR013780">
    <property type="entry name" value="Glyco_hydro_b"/>
</dbReference>
<name>A0A1H4BK01_9GAMM</name>
<gene>
    <name evidence="9" type="ORF">SAMN05660964_01694</name>
</gene>
<comment type="catalytic activity">
    <reaction evidence="1">
        <text>Transfers a segment of a (1-&gt;4)-alpha-D-glucan chain to a primary hydroxy group in a similar glucan chain.</text>
        <dbReference type="EC" id="2.4.1.18"/>
    </reaction>
</comment>
<dbReference type="InterPro" id="IPR013783">
    <property type="entry name" value="Ig-like_fold"/>
</dbReference>
<dbReference type="GO" id="GO:0004553">
    <property type="term" value="F:hydrolase activity, hydrolyzing O-glycosyl compounds"/>
    <property type="evidence" value="ECO:0007669"/>
    <property type="project" value="InterPro"/>
</dbReference>
<dbReference type="SUPFAM" id="SSF81296">
    <property type="entry name" value="E set domains"/>
    <property type="match status" value="1"/>
</dbReference>
<dbReference type="GO" id="GO:0005978">
    <property type="term" value="P:glycogen biosynthetic process"/>
    <property type="evidence" value="ECO:0007669"/>
    <property type="project" value="InterPro"/>
</dbReference>
<dbReference type="InterPro" id="IPR004193">
    <property type="entry name" value="Glyco_hydro_13_N"/>
</dbReference>
<accession>A0A1H4BK01</accession>
<keyword evidence="6" id="KW-0119">Carbohydrate metabolism</keyword>
<dbReference type="PANTHER" id="PTHR43651:SF11">
    <property type="entry name" value="MALTO-OLIGOSYLTREHALOSE TREHALOHYDROLASE"/>
    <property type="match status" value="1"/>
</dbReference>
<organism evidence="9 10">
    <name type="scientific">Thiothrix caldifontis</name>
    <dbReference type="NCBI Taxonomy" id="525918"/>
    <lineage>
        <taxon>Bacteria</taxon>
        <taxon>Pseudomonadati</taxon>
        <taxon>Pseudomonadota</taxon>
        <taxon>Gammaproteobacteria</taxon>
        <taxon>Thiotrichales</taxon>
        <taxon>Thiotrichaceae</taxon>
        <taxon>Thiothrix</taxon>
    </lineage>
</organism>
<dbReference type="SUPFAM" id="SSF51445">
    <property type="entry name" value="(Trans)glycosidases"/>
    <property type="match status" value="1"/>
</dbReference>
<dbReference type="PANTHER" id="PTHR43651">
    <property type="entry name" value="1,4-ALPHA-GLUCAN-BRANCHING ENZYME"/>
    <property type="match status" value="1"/>
</dbReference>
<dbReference type="PIRSF" id="PIRSF000463">
    <property type="entry name" value="GlgB"/>
    <property type="match status" value="1"/>
</dbReference>
<evidence type="ECO:0000256" key="5">
    <source>
        <dbReference type="ARBA" id="ARBA00022679"/>
    </source>
</evidence>
<evidence type="ECO:0000256" key="7">
    <source>
        <dbReference type="PIRSR" id="PIRSR000463-1"/>
    </source>
</evidence>
<comment type="similarity">
    <text evidence="3">Belongs to the glycosyl hydrolase 13 family. GlgB subfamily.</text>
</comment>
<evidence type="ECO:0000313" key="9">
    <source>
        <dbReference type="EMBL" id="SEA48481.1"/>
    </source>
</evidence>
<comment type="function">
    <text evidence="2">Catalyzes the formation of the alpha-1,6-glucosidic linkages in glycogen by scission of a 1,4-alpha-linked oligosaccharide from growing alpha-1,4-glucan chains and the subsequent attachment of the oligosaccharide to the alpha-1,6 position.</text>
</comment>
<dbReference type="GO" id="GO:0003844">
    <property type="term" value="F:1,4-alpha-glucan branching enzyme activity"/>
    <property type="evidence" value="ECO:0007669"/>
    <property type="project" value="UniProtKB-EC"/>
</dbReference>
<dbReference type="InterPro" id="IPR006048">
    <property type="entry name" value="A-amylase/branching_C"/>
</dbReference>